<accession>A0ABD0UDC9</accession>
<reference evidence="2 3" key="1">
    <citation type="journal article" date="2024" name="Plant Biotechnol. J.">
        <title>Dendrobium thyrsiflorum genome and its molecular insights into genes involved in important horticultural traits.</title>
        <authorList>
            <person name="Chen B."/>
            <person name="Wang J.Y."/>
            <person name="Zheng P.J."/>
            <person name="Li K.L."/>
            <person name="Liang Y.M."/>
            <person name="Chen X.F."/>
            <person name="Zhang C."/>
            <person name="Zhao X."/>
            <person name="He X."/>
            <person name="Zhang G.Q."/>
            <person name="Liu Z.J."/>
            <person name="Xu Q."/>
        </authorList>
    </citation>
    <scope>NUCLEOTIDE SEQUENCE [LARGE SCALE GENOMIC DNA]</scope>
    <source>
        <strain evidence="2">GZMU011</strain>
    </source>
</reference>
<gene>
    <name evidence="2" type="ORF">M5K25_022842</name>
</gene>
<name>A0ABD0UDC9_DENTH</name>
<feature type="compositionally biased region" description="Low complexity" evidence="1">
    <location>
        <begin position="279"/>
        <end position="294"/>
    </location>
</feature>
<comment type="caution">
    <text evidence="2">The sequence shown here is derived from an EMBL/GenBank/DDBJ whole genome shotgun (WGS) entry which is preliminary data.</text>
</comment>
<sequence length="294" mass="32941">MHNKDTLQTLRTSLAAIGSFFVWRKLEERVLSLREEMMEFEREKILVGFKGVWRRFSHGCSGELAPKYLRVKASVNNPEKFDSSIDKKGSLKKKPYLINLKVGTIKWKASPHCSSTRYLFMVVLGPRITIGSCKLQQVFGGSIDCAVSPVKKFGLLRYNCTSMTVNIDEQNVSSVLAWCPYSKKEFHLDLHKMHLQLLFPKLLDILALAILAIGVVKLTTLLSSGAGRASLALQHHSSFKFPFQVIQVPASQDSCQKFLHLKLRIPPTENAPKLNQNVPGPSLLGRPLPLTSPT</sequence>
<dbReference type="EMBL" id="JANQDX010000017">
    <property type="protein sequence ID" value="KAL0908352.1"/>
    <property type="molecule type" value="Genomic_DNA"/>
</dbReference>
<keyword evidence="3" id="KW-1185">Reference proteome</keyword>
<dbReference type="Proteomes" id="UP001552299">
    <property type="component" value="Unassembled WGS sequence"/>
</dbReference>
<organism evidence="2 3">
    <name type="scientific">Dendrobium thyrsiflorum</name>
    <name type="common">Pinecone-like raceme dendrobium</name>
    <name type="synonym">Orchid</name>
    <dbReference type="NCBI Taxonomy" id="117978"/>
    <lineage>
        <taxon>Eukaryota</taxon>
        <taxon>Viridiplantae</taxon>
        <taxon>Streptophyta</taxon>
        <taxon>Embryophyta</taxon>
        <taxon>Tracheophyta</taxon>
        <taxon>Spermatophyta</taxon>
        <taxon>Magnoliopsida</taxon>
        <taxon>Liliopsida</taxon>
        <taxon>Asparagales</taxon>
        <taxon>Orchidaceae</taxon>
        <taxon>Epidendroideae</taxon>
        <taxon>Malaxideae</taxon>
        <taxon>Dendrobiinae</taxon>
        <taxon>Dendrobium</taxon>
    </lineage>
</organism>
<feature type="region of interest" description="Disordered" evidence="1">
    <location>
        <begin position="270"/>
        <end position="294"/>
    </location>
</feature>
<protein>
    <submittedName>
        <fullName evidence="2">Uncharacterized protein</fullName>
    </submittedName>
</protein>
<evidence type="ECO:0000313" key="3">
    <source>
        <dbReference type="Proteomes" id="UP001552299"/>
    </source>
</evidence>
<dbReference type="AlphaFoldDB" id="A0ABD0UDC9"/>
<proteinExistence type="predicted"/>
<evidence type="ECO:0000256" key="1">
    <source>
        <dbReference type="SAM" id="MobiDB-lite"/>
    </source>
</evidence>
<evidence type="ECO:0000313" key="2">
    <source>
        <dbReference type="EMBL" id="KAL0908352.1"/>
    </source>
</evidence>